<proteinExistence type="predicted"/>
<gene>
    <name evidence="4" type="ORF">C1SCF055_LOCUS13346</name>
</gene>
<accession>A0A9P1C770</accession>
<dbReference type="AlphaFoldDB" id="A0A9P1C770"/>
<organism evidence="4">
    <name type="scientific">Cladocopium goreaui</name>
    <dbReference type="NCBI Taxonomy" id="2562237"/>
    <lineage>
        <taxon>Eukaryota</taxon>
        <taxon>Sar</taxon>
        <taxon>Alveolata</taxon>
        <taxon>Dinophyceae</taxon>
        <taxon>Suessiales</taxon>
        <taxon>Symbiodiniaceae</taxon>
        <taxon>Cladocopium</taxon>
    </lineage>
</organism>
<name>A0A9P1C770_9DINO</name>
<dbReference type="EMBL" id="CAMXCT010001031">
    <property type="protein sequence ID" value="CAI3985960.1"/>
    <property type="molecule type" value="Genomic_DNA"/>
</dbReference>
<feature type="repeat" description="PPR" evidence="2">
    <location>
        <begin position="298"/>
        <end position="333"/>
    </location>
</feature>
<dbReference type="Proteomes" id="UP001152797">
    <property type="component" value="Unassembled WGS sequence"/>
</dbReference>
<dbReference type="Pfam" id="PF12854">
    <property type="entry name" value="PPR_1"/>
    <property type="match status" value="1"/>
</dbReference>
<evidence type="ECO:0000256" key="3">
    <source>
        <dbReference type="SAM" id="Phobius"/>
    </source>
</evidence>
<feature type="repeat" description="PPR" evidence="2">
    <location>
        <begin position="227"/>
        <end position="261"/>
    </location>
</feature>
<dbReference type="PANTHER" id="PTHR47447">
    <property type="entry name" value="OS03G0856100 PROTEIN"/>
    <property type="match status" value="1"/>
</dbReference>
<dbReference type="Gene3D" id="1.25.40.10">
    <property type="entry name" value="Tetratricopeptide repeat domain"/>
    <property type="match status" value="2"/>
</dbReference>
<dbReference type="PROSITE" id="PS51375">
    <property type="entry name" value="PPR"/>
    <property type="match status" value="2"/>
</dbReference>
<evidence type="ECO:0000256" key="1">
    <source>
        <dbReference type="ARBA" id="ARBA00022737"/>
    </source>
</evidence>
<keyword evidence="3" id="KW-0472">Membrane</keyword>
<reference evidence="4" key="1">
    <citation type="submission" date="2022-10" db="EMBL/GenBank/DDBJ databases">
        <authorList>
            <person name="Chen Y."/>
            <person name="Dougan E. K."/>
            <person name="Chan C."/>
            <person name="Rhodes N."/>
            <person name="Thang M."/>
        </authorList>
    </citation>
    <scope>NUCLEOTIDE SEQUENCE</scope>
</reference>
<dbReference type="Pfam" id="PF13812">
    <property type="entry name" value="PPR_3"/>
    <property type="match status" value="2"/>
</dbReference>
<dbReference type="SUPFAM" id="SSF81901">
    <property type="entry name" value="HCP-like"/>
    <property type="match status" value="1"/>
</dbReference>
<dbReference type="OrthoDB" id="185373at2759"/>
<keyword evidence="3" id="KW-1133">Transmembrane helix</keyword>
<dbReference type="InterPro" id="IPR002885">
    <property type="entry name" value="PPR_rpt"/>
</dbReference>
<sequence>MPVEVPLRGWRSLRLLRYGVLAAIGGVCFCQLPGLRRSPHPLRAVAEVETQEVDAQLRNLRDLASQGLANEAEDALYEMIDAGVKPESLHFSAIIASCAPNADVDRAERWLFRMKALEVEPTMEVFQELMHVAAEAGNPTAAEQWMNEAWQEGHEPSLQSFKYLLRSLRKSGDSVRVETWFERLMQMQLQPDMDCVNEIIGAYVDQENLEKAIEWKAIAKRLGLIPNVDTYKLLIATYAKMGLLQEAEDLFDEMQKDRQEVPEAEFYALLTGDGRSFRPRETVEEWSQRLLDAKIDIDSETYTAVIGAWASVGDAAQAEDWFARMMEEEKATPEVTTCGKLMQAVGCQRLPAWKRFSEQED</sequence>
<dbReference type="NCBIfam" id="TIGR00756">
    <property type="entry name" value="PPR"/>
    <property type="match status" value="1"/>
</dbReference>
<keyword evidence="3" id="KW-0812">Transmembrane</keyword>
<keyword evidence="1" id="KW-0677">Repeat</keyword>
<keyword evidence="5" id="KW-0418">Kinase</keyword>
<dbReference type="EMBL" id="CAMXCT030001031">
    <property type="protein sequence ID" value="CAL4773272.1"/>
    <property type="molecule type" value="Genomic_DNA"/>
</dbReference>
<reference evidence="5 6" key="2">
    <citation type="submission" date="2024-05" db="EMBL/GenBank/DDBJ databases">
        <authorList>
            <person name="Chen Y."/>
            <person name="Shah S."/>
            <person name="Dougan E. K."/>
            <person name="Thang M."/>
            <person name="Chan C."/>
        </authorList>
    </citation>
    <scope>NUCLEOTIDE SEQUENCE [LARGE SCALE GENOMIC DNA]</scope>
</reference>
<evidence type="ECO:0000313" key="6">
    <source>
        <dbReference type="Proteomes" id="UP001152797"/>
    </source>
</evidence>
<evidence type="ECO:0000256" key="2">
    <source>
        <dbReference type="PROSITE-ProRule" id="PRU00708"/>
    </source>
</evidence>
<evidence type="ECO:0000313" key="4">
    <source>
        <dbReference type="EMBL" id="CAI3985960.1"/>
    </source>
</evidence>
<evidence type="ECO:0000313" key="5">
    <source>
        <dbReference type="EMBL" id="CAL4773272.1"/>
    </source>
</evidence>
<dbReference type="EMBL" id="CAMXCT020001031">
    <property type="protein sequence ID" value="CAL1139335.1"/>
    <property type="molecule type" value="Genomic_DNA"/>
</dbReference>
<keyword evidence="5" id="KW-0808">Transferase</keyword>
<protein>
    <submittedName>
        <fullName evidence="5">Pentatricopeptide repeat-containing protein At5g21222 (SNF1-like protein kinase AtC401)</fullName>
    </submittedName>
</protein>
<keyword evidence="6" id="KW-1185">Reference proteome</keyword>
<dbReference type="PANTHER" id="PTHR47447:SF17">
    <property type="entry name" value="OS12G0638900 PROTEIN"/>
    <property type="match status" value="1"/>
</dbReference>
<dbReference type="InterPro" id="IPR011990">
    <property type="entry name" value="TPR-like_helical_dom_sf"/>
</dbReference>
<comment type="caution">
    <text evidence="4">The sequence shown here is derived from an EMBL/GenBank/DDBJ whole genome shotgun (WGS) entry which is preliminary data.</text>
</comment>
<feature type="transmembrane region" description="Helical" evidence="3">
    <location>
        <begin position="15"/>
        <end position="35"/>
    </location>
</feature>
<dbReference type="GO" id="GO:0016301">
    <property type="term" value="F:kinase activity"/>
    <property type="evidence" value="ECO:0007669"/>
    <property type="project" value="UniProtKB-KW"/>
</dbReference>